<reference evidence="5 6" key="1">
    <citation type="submission" date="2019-11" db="EMBL/GenBank/DDBJ databases">
        <title>Acidiferrimicrobium australis gen. nov., sp. nov., an acidophilic and obligately heterotrophic, member of the Actinobacteria that catalyses dissimilatory oxido- reduction of iron isolated from metal-rich acidic water in Chile.</title>
        <authorList>
            <person name="Gonzalez D."/>
            <person name="Huber K."/>
            <person name="Hedrich S."/>
            <person name="Rojas-Villalobos C."/>
            <person name="Quatrini R."/>
            <person name="Dinamarca M.A."/>
            <person name="Schwarz A."/>
            <person name="Canales C."/>
            <person name="Nancucheo I."/>
        </authorList>
    </citation>
    <scope>NUCLEOTIDE SEQUENCE [LARGE SCALE GENOMIC DNA]</scope>
    <source>
        <strain evidence="5 6">USS-CCA1</strain>
    </source>
</reference>
<evidence type="ECO:0000313" key="5">
    <source>
        <dbReference type="EMBL" id="MST33239.1"/>
    </source>
</evidence>
<evidence type="ECO:0000256" key="3">
    <source>
        <dbReference type="ARBA" id="ARBA00035646"/>
    </source>
</evidence>
<feature type="region of interest" description="Disordered" evidence="4">
    <location>
        <begin position="51"/>
        <end position="79"/>
    </location>
</feature>
<name>A0ABW9QTQ9_9ACTN</name>
<keyword evidence="1" id="KW-0304">Gas vesicle</keyword>
<dbReference type="PANTHER" id="PTHR35344:SF4">
    <property type="entry name" value="GAS VESICLE PROTEIN A1"/>
    <property type="match status" value="1"/>
</dbReference>
<dbReference type="Proteomes" id="UP000437736">
    <property type="component" value="Unassembled WGS sequence"/>
</dbReference>
<accession>A0ABW9QTQ9</accession>
<dbReference type="PANTHER" id="PTHR35344">
    <property type="entry name" value="GAS VESICLE STRUCTURAL PROTEIN 2-RELATED"/>
    <property type="match status" value="1"/>
</dbReference>
<dbReference type="InterPro" id="IPR050530">
    <property type="entry name" value="GvpA"/>
</dbReference>
<keyword evidence="6" id="KW-1185">Reference proteome</keyword>
<proteinExistence type="inferred from homology"/>
<dbReference type="InterPro" id="IPR000638">
    <property type="entry name" value="Gas-vesicle_GvpA-like"/>
</dbReference>
<protein>
    <submittedName>
        <fullName evidence="5">Gas vesicle protein</fullName>
    </submittedName>
</protein>
<gene>
    <name evidence="5" type="ORF">GHK86_10970</name>
</gene>
<comment type="similarity">
    <text evidence="3">Belongs to the gas vesicle GvpA family.</text>
</comment>
<evidence type="ECO:0000256" key="1">
    <source>
        <dbReference type="ARBA" id="ARBA00022987"/>
    </source>
</evidence>
<organism evidence="5 6">
    <name type="scientific">Acidiferrimicrobium australe</name>
    <dbReference type="NCBI Taxonomy" id="2664430"/>
    <lineage>
        <taxon>Bacteria</taxon>
        <taxon>Bacillati</taxon>
        <taxon>Actinomycetota</taxon>
        <taxon>Acidimicrobiia</taxon>
        <taxon>Acidimicrobiales</taxon>
        <taxon>Acidimicrobiaceae</taxon>
        <taxon>Acidiferrimicrobium</taxon>
    </lineage>
</organism>
<dbReference type="Pfam" id="PF00741">
    <property type="entry name" value="Gas_vesicle"/>
    <property type="match status" value="1"/>
</dbReference>
<evidence type="ECO:0000256" key="4">
    <source>
        <dbReference type="SAM" id="MobiDB-lite"/>
    </source>
</evidence>
<evidence type="ECO:0000313" key="6">
    <source>
        <dbReference type="Proteomes" id="UP000437736"/>
    </source>
</evidence>
<dbReference type="EMBL" id="WJHE01000533">
    <property type="protein sequence ID" value="MST33239.1"/>
    <property type="molecule type" value="Genomic_DNA"/>
</dbReference>
<evidence type="ECO:0000256" key="2">
    <source>
        <dbReference type="ARBA" id="ARBA00035108"/>
    </source>
</evidence>
<comment type="caution">
    <text evidence="5">The sequence shown here is derived from an EMBL/GenBank/DDBJ whole genome shotgun (WGS) entry which is preliminary data.</text>
</comment>
<sequence>MSSSLVDLLDELLDAGAVVQGDVTISLAGVDLLSLDLRLLLCSVLTLSRPTADADEGDDDGGLPADLQPPTGAPCGESR</sequence>
<comment type="subcellular location">
    <subcellularLocation>
        <location evidence="2">Gas vesicle</location>
    </subcellularLocation>
</comment>